<proteinExistence type="predicted"/>
<protein>
    <submittedName>
        <fullName evidence="2">Exodeoxyribonuclease 7 large subunit</fullName>
        <ecNumber evidence="2">3.1.11.6</ecNumber>
    </submittedName>
</protein>
<name>A0A077M761_9MICO</name>
<dbReference type="Proteomes" id="UP000035721">
    <property type="component" value="Unassembled WGS sequence"/>
</dbReference>
<reference evidence="2 3" key="1">
    <citation type="journal article" date="2013" name="ISME J.">
        <title>A metabolic model for members of the genus Tetrasphaera involved in enhanced biological phosphorus removal.</title>
        <authorList>
            <person name="Kristiansen R."/>
            <person name="Nguyen H.T.T."/>
            <person name="Saunders A.M."/>
            <person name="Nielsen J.L."/>
            <person name="Wimmer R."/>
            <person name="Le V.Q."/>
            <person name="McIlroy S.J."/>
            <person name="Petrovski S."/>
            <person name="Seviour R.J."/>
            <person name="Calteau A."/>
            <person name="Nielsen K.L."/>
            <person name="Nielsen P.H."/>
        </authorList>
    </citation>
    <scope>NUCLEOTIDE SEQUENCE [LARGE SCALE GENOMIC DNA]</scope>
    <source>
        <strain evidence="2 3">T1-X7</strain>
    </source>
</reference>
<dbReference type="PANTHER" id="PTHR30008">
    <property type="entry name" value="EXODEOXYRIBONUCLEASE 7 LARGE SUBUNIT"/>
    <property type="match status" value="1"/>
</dbReference>
<accession>A0A077M761</accession>
<dbReference type="AlphaFoldDB" id="A0A077M761"/>
<dbReference type="EC" id="3.1.11.6" evidence="2"/>
<feature type="domain" description="Exonuclease VII large subunit C-terminal" evidence="1">
    <location>
        <begin position="4"/>
        <end position="91"/>
    </location>
</feature>
<sequence length="107" mass="11552">MLADPTAYLRSQRESIAALRRSGHRSAATLAARERTRVEHLAAQLRLLSPQSTLDRGYAIVSQVDGTVVRDPAELEVDEVLRVLVAQGDFGVRTLGMPDDGSAVSPV</sequence>
<keyword evidence="2" id="KW-0378">Hydrolase</keyword>
<evidence type="ECO:0000313" key="2">
    <source>
        <dbReference type="EMBL" id="CCH79890.1"/>
    </source>
</evidence>
<dbReference type="STRING" id="1194083.BN12_630001"/>
<dbReference type="GO" id="GO:0006308">
    <property type="term" value="P:DNA catabolic process"/>
    <property type="evidence" value="ECO:0007669"/>
    <property type="project" value="InterPro"/>
</dbReference>
<keyword evidence="3" id="KW-1185">Reference proteome</keyword>
<dbReference type="GO" id="GO:0009318">
    <property type="term" value="C:exodeoxyribonuclease VII complex"/>
    <property type="evidence" value="ECO:0007669"/>
    <property type="project" value="InterPro"/>
</dbReference>
<dbReference type="PANTHER" id="PTHR30008:SF0">
    <property type="entry name" value="EXODEOXYRIBONUCLEASE 7 LARGE SUBUNIT"/>
    <property type="match status" value="1"/>
</dbReference>
<dbReference type="InterPro" id="IPR020579">
    <property type="entry name" value="Exonuc_VII_lsu_C"/>
</dbReference>
<dbReference type="InterPro" id="IPR003753">
    <property type="entry name" value="Exonuc_VII_L"/>
</dbReference>
<dbReference type="EMBL" id="CAJB01000396">
    <property type="protein sequence ID" value="CCH79890.1"/>
    <property type="molecule type" value="Genomic_DNA"/>
</dbReference>
<evidence type="ECO:0000259" key="1">
    <source>
        <dbReference type="Pfam" id="PF02601"/>
    </source>
</evidence>
<evidence type="ECO:0000313" key="3">
    <source>
        <dbReference type="Proteomes" id="UP000035721"/>
    </source>
</evidence>
<gene>
    <name evidence="2" type="ORF">BN12_630001</name>
</gene>
<dbReference type="Pfam" id="PF02601">
    <property type="entry name" value="Exonuc_VII_L"/>
    <property type="match status" value="1"/>
</dbReference>
<comment type="caution">
    <text evidence="2">The sequence shown here is derived from an EMBL/GenBank/DDBJ whole genome shotgun (WGS) entry which is preliminary data.</text>
</comment>
<organism evidence="2 3">
    <name type="scientific">Nostocoides japonicum T1-X7</name>
    <dbReference type="NCBI Taxonomy" id="1194083"/>
    <lineage>
        <taxon>Bacteria</taxon>
        <taxon>Bacillati</taxon>
        <taxon>Actinomycetota</taxon>
        <taxon>Actinomycetes</taxon>
        <taxon>Micrococcales</taxon>
        <taxon>Intrasporangiaceae</taxon>
        <taxon>Nostocoides</taxon>
    </lineage>
</organism>
<dbReference type="GO" id="GO:0008855">
    <property type="term" value="F:exodeoxyribonuclease VII activity"/>
    <property type="evidence" value="ECO:0007669"/>
    <property type="project" value="UniProtKB-EC"/>
</dbReference>